<protein>
    <submittedName>
        <fullName evidence="2">Replication initiator protein</fullName>
    </submittedName>
</protein>
<dbReference type="Proteomes" id="UP000322286">
    <property type="component" value="Segment"/>
</dbReference>
<reference evidence="2" key="1">
    <citation type="submission" date="2018-12" db="EMBL/GenBank/DDBJ databases">
        <title>Singled stranded DNA viruses identified in blackflies (Austrosimulium ungulatum) sampled in New Zealand.</title>
        <authorList>
            <person name="Kraberger S."/>
            <person name="Fontenele R.S."/>
            <person name="Schmidlin K."/>
            <person name="Walters M."/>
            <person name="Varsani A."/>
        </authorList>
    </citation>
    <scope>NUCLEOTIDE SEQUENCE [LARGE SCALE GENOMIC DNA]</scope>
    <source>
        <strain evidence="2">116</strain>
    </source>
</reference>
<dbReference type="InterPro" id="IPR056906">
    <property type="entry name" value="ORF2/G2P_dom"/>
</dbReference>
<evidence type="ECO:0000259" key="1">
    <source>
        <dbReference type="Pfam" id="PF23343"/>
    </source>
</evidence>
<evidence type="ECO:0000313" key="2">
    <source>
        <dbReference type="EMBL" id="QCQ84888.1"/>
    </source>
</evidence>
<organism evidence="2">
    <name type="scientific">Blackfly microvirus SF02</name>
    <dbReference type="NCBI Taxonomy" id="2576452"/>
    <lineage>
        <taxon>Viruses</taxon>
        <taxon>Monodnaviria</taxon>
        <taxon>Sangervirae</taxon>
        <taxon>Phixviricota</taxon>
        <taxon>Malgrandaviricetes</taxon>
        <taxon>Petitvirales</taxon>
        <taxon>Microviridae</taxon>
        <taxon>Microvirus</taxon>
    </lineage>
</organism>
<sequence>MVCFAPLTAYRPPEGSEDGRLVFNRRVCLSGIPIRVPCSKCVGCMMVRRRQWAVRCMHEKRMHSASAFVTLTYDDDHLPPGGFLVKRDLQLFMKRLRKQRPTGLRFFACGEYGERTLRPHFHVLLLNTDFADGRFYKASASGSDLFTSRELSSLWPDGHCDFGAVTFGSAAYVAGYVMKKAVVPVLLGLPSPFVVMSRRPGIGTSWFERYSDEAYKHDSAIMKGREVPLPRFYDGKFETLDPDRNIFGDSKRLARLKRLRRVRARLHPEELSLRRLRVRELVEQRKVELFAREF</sequence>
<dbReference type="Pfam" id="PF23343">
    <property type="entry name" value="REP_ORF2-G2P"/>
    <property type="match status" value="1"/>
</dbReference>
<accession>A0A4P8PK73</accession>
<dbReference type="EMBL" id="MK249184">
    <property type="protein sequence ID" value="QCQ84888.1"/>
    <property type="molecule type" value="Genomic_DNA"/>
</dbReference>
<feature type="domain" description="Replication-associated protein ORF2/G2P" evidence="1">
    <location>
        <begin position="67"/>
        <end position="180"/>
    </location>
</feature>
<proteinExistence type="predicted"/>
<name>A0A4P8PK73_9VIRU</name>